<dbReference type="InterPro" id="IPR028082">
    <property type="entry name" value="Peripla_BP_I"/>
</dbReference>
<dbReference type="EMBL" id="JAVDYB010000001">
    <property type="protein sequence ID" value="MDR7276557.1"/>
    <property type="molecule type" value="Genomic_DNA"/>
</dbReference>
<evidence type="ECO:0000256" key="3">
    <source>
        <dbReference type="ARBA" id="ARBA00023163"/>
    </source>
</evidence>
<evidence type="ECO:0000256" key="2">
    <source>
        <dbReference type="ARBA" id="ARBA00023125"/>
    </source>
</evidence>
<name>A0AAE3YQ21_9ACTN</name>
<accession>A0AAE3YQ21</accession>
<gene>
    <name evidence="5" type="ORF">J2S41_003335</name>
</gene>
<proteinExistence type="predicted"/>
<evidence type="ECO:0000313" key="6">
    <source>
        <dbReference type="Proteomes" id="UP001183643"/>
    </source>
</evidence>
<dbReference type="GO" id="GO:0000976">
    <property type="term" value="F:transcription cis-regulatory region binding"/>
    <property type="evidence" value="ECO:0007669"/>
    <property type="project" value="TreeGrafter"/>
</dbReference>
<dbReference type="InterPro" id="IPR000843">
    <property type="entry name" value="HTH_LacI"/>
</dbReference>
<dbReference type="Pfam" id="PF13377">
    <property type="entry name" value="Peripla_BP_3"/>
    <property type="match status" value="1"/>
</dbReference>
<sequence length="322" mass="33795">MATMRDVAALAGVSLKTVSRVFNGDPHVRPELRERVQAALAQSNYVPNDLAQTFRRGRGSVVGVAVPTLLDPFFAAIVSAVDAEMKTRGYATMVSATGFDPAAERDIVTSLLRRHLAGLVLAPVSADQSYLASAPASVPTVFVDQPPAGLPVDAFVHDDLRGAAEATRHLLGHGNTRVGFLGRAPHLPTSRARLAGYRQALGEDGPASLVVDDVESPEDAAAGFRALCDRGADAIVIADPRTTIACVPELKRSRVAVVGFGDFPLAALLDPPVTVVDQDPAVMGAAAARHLLSRLDAPPVAEPGTVVLPVRLVERRSCFGGR</sequence>
<dbReference type="CDD" id="cd01392">
    <property type="entry name" value="HTH_LacI"/>
    <property type="match status" value="1"/>
</dbReference>
<organism evidence="5 6">
    <name type="scientific">Catenuloplanes atrovinosus</name>
    <dbReference type="NCBI Taxonomy" id="137266"/>
    <lineage>
        <taxon>Bacteria</taxon>
        <taxon>Bacillati</taxon>
        <taxon>Actinomycetota</taxon>
        <taxon>Actinomycetes</taxon>
        <taxon>Micromonosporales</taxon>
        <taxon>Micromonosporaceae</taxon>
        <taxon>Catenuloplanes</taxon>
    </lineage>
</organism>
<dbReference type="SUPFAM" id="SSF53822">
    <property type="entry name" value="Periplasmic binding protein-like I"/>
    <property type="match status" value="1"/>
</dbReference>
<reference evidence="5" key="1">
    <citation type="submission" date="2023-07" db="EMBL/GenBank/DDBJ databases">
        <title>Sequencing the genomes of 1000 actinobacteria strains.</title>
        <authorList>
            <person name="Klenk H.-P."/>
        </authorList>
    </citation>
    <scope>NUCLEOTIDE SEQUENCE</scope>
    <source>
        <strain evidence="5">DSM 44707</strain>
    </source>
</reference>
<evidence type="ECO:0000256" key="1">
    <source>
        <dbReference type="ARBA" id="ARBA00023015"/>
    </source>
</evidence>
<dbReference type="Proteomes" id="UP001183643">
    <property type="component" value="Unassembled WGS sequence"/>
</dbReference>
<dbReference type="InterPro" id="IPR046335">
    <property type="entry name" value="LacI/GalR-like_sensor"/>
</dbReference>
<dbReference type="PRINTS" id="PR00036">
    <property type="entry name" value="HTHLACI"/>
</dbReference>
<evidence type="ECO:0000313" key="5">
    <source>
        <dbReference type="EMBL" id="MDR7276557.1"/>
    </source>
</evidence>
<keyword evidence="6" id="KW-1185">Reference proteome</keyword>
<comment type="caution">
    <text evidence="5">The sequence shown here is derived from an EMBL/GenBank/DDBJ whole genome shotgun (WGS) entry which is preliminary data.</text>
</comment>
<dbReference type="PANTHER" id="PTHR30146">
    <property type="entry name" value="LACI-RELATED TRANSCRIPTIONAL REPRESSOR"/>
    <property type="match status" value="1"/>
</dbReference>
<keyword evidence="1" id="KW-0805">Transcription regulation</keyword>
<dbReference type="GO" id="GO:0003700">
    <property type="term" value="F:DNA-binding transcription factor activity"/>
    <property type="evidence" value="ECO:0007669"/>
    <property type="project" value="TreeGrafter"/>
</dbReference>
<dbReference type="SUPFAM" id="SSF47413">
    <property type="entry name" value="lambda repressor-like DNA-binding domains"/>
    <property type="match status" value="1"/>
</dbReference>
<dbReference type="Gene3D" id="1.10.260.40">
    <property type="entry name" value="lambda repressor-like DNA-binding domains"/>
    <property type="match status" value="1"/>
</dbReference>
<dbReference type="AlphaFoldDB" id="A0AAE3YQ21"/>
<dbReference type="InterPro" id="IPR010982">
    <property type="entry name" value="Lambda_DNA-bd_dom_sf"/>
</dbReference>
<evidence type="ECO:0000259" key="4">
    <source>
        <dbReference type="PROSITE" id="PS50932"/>
    </source>
</evidence>
<keyword evidence="2" id="KW-0238">DNA-binding</keyword>
<dbReference type="Pfam" id="PF00356">
    <property type="entry name" value="LacI"/>
    <property type="match status" value="1"/>
</dbReference>
<keyword evidence="3" id="KW-0804">Transcription</keyword>
<dbReference type="CDD" id="cd06267">
    <property type="entry name" value="PBP1_LacI_sugar_binding-like"/>
    <property type="match status" value="1"/>
</dbReference>
<protein>
    <submittedName>
        <fullName evidence="5">LacI family transcriptional regulator</fullName>
    </submittedName>
</protein>
<dbReference type="Gene3D" id="3.40.50.2300">
    <property type="match status" value="2"/>
</dbReference>
<feature type="domain" description="HTH lacI-type" evidence="4">
    <location>
        <begin position="2"/>
        <end position="56"/>
    </location>
</feature>
<dbReference type="PROSITE" id="PS50932">
    <property type="entry name" value="HTH_LACI_2"/>
    <property type="match status" value="1"/>
</dbReference>
<dbReference type="PANTHER" id="PTHR30146:SF109">
    <property type="entry name" value="HTH-TYPE TRANSCRIPTIONAL REGULATOR GALS"/>
    <property type="match status" value="1"/>
</dbReference>
<dbReference type="SMART" id="SM00354">
    <property type="entry name" value="HTH_LACI"/>
    <property type="match status" value="1"/>
</dbReference>